<dbReference type="Pfam" id="PF00753">
    <property type="entry name" value="Lactamase_B"/>
    <property type="match status" value="1"/>
</dbReference>
<accession>A0ABR7NSI1</accession>
<feature type="domain" description="Metallo-beta-lactamase" evidence="1">
    <location>
        <begin position="22"/>
        <end position="212"/>
    </location>
</feature>
<dbReference type="Gene3D" id="3.60.15.10">
    <property type="entry name" value="Ribonuclease Z/Hydroxyacylglutathione hydrolase-like"/>
    <property type="match status" value="1"/>
</dbReference>
<dbReference type="EMBL" id="JACRTJ010000016">
    <property type="protein sequence ID" value="MBC8599077.1"/>
    <property type="molecule type" value="Genomic_DNA"/>
</dbReference>
<evidence type="ECO:0000313" key="2">
    <source>
        <dbReference type="EMBL" id="MBC8599077.1"/>
    </source>
</evidence>
<keyword evidence="3" id="KW-1185">Reference proteome</keyword>
<organism evidence="2 3">
    <name type="scientific">Enterocloster hominis</name>
    <name type="common">ex Liu et al. 2021</name>
    <dbReference type="NCBI Taxonomy" id="2763663"/>
    <lineage>
        <taxon>Bacteria</taxon>
        <taxon>Bacillati</taxon>
        <taxon>Bacillota</taxon>
        <taxon>Clostridia</taxon>
        <taxon>Lachnospirales</taxon>
        <taxon>Lachnospiraceae</taxon>
        <taxon>Enterocloster</taxon>
    </lineage>
</organism>
<proteinExistence type="predicted"/>
<dbReference type="PANTHER" id="PTHR42951:SF4">
    <property type="entry name" value="ACYL-COENZYME A THIOESTERASE MBLAC2"/>
    <property type="match status" value="1"/>
</dbReference>
<evidence type="ECO:0000259" key="1">
    <source>
        <dbReference type="SMART" id="SM00849"/>
    </source>
</evidence>
<name>A0ABR7NSI1_9FIRM</name>
<protein>
    <submittedName>
        <fullName evidence="2">MBL fold metallo-hydrolase</fullName>
    </submittedName>
</protein>
<gene>
    <name evidence="2" type="ORF">H8708_07510</name>
</gene>
<dbReference type="InterPro" id="IPR036866">
    <property type="entry name" value="RibonucZ/Hydroxyglut_hydro"/>
</dbReference>
<dbReference type="SUPFAM" id="SSF56281">
    <property type="entry name" value="Metallo-hydrolase/oxidoreductase"/>
    <property type="match status" value="1"/>
</dbReference>
<dbReference type="InterPro" id="IPR001279">
    <property type="entry name" value="Metallo-B-lactamas"/>
</dbReference>
<evidence type="ECO:0000313" key="3">
    <source>
        <dbReference type="Proteomes" id="UP000647491"/>
    </source>
</evidence>
<sequence length="229" mass="26488">MGLKRLTDRIYYLEHEPETDRPMLAYIRGDKWSLAIDAGYSSSHVADFYGAIEAEHLKKPDFTVITHWHYDHTFGMHAVSGVSIAHEKTNEFLKKQQEEAEDSGYIEALKREDIHFRREYADLDRLDIVLSDLEFSDRMTVDLGGMTARIFHTEAPHSEDTACIYIPEEKVLFLGDSTSEDFFNDGYMDRDKLASLIRTIRSMDCKYCILSHCEPLGKEDLLCYLESIL</sequence>
<reference evidence="2 3" key="1">
    <citation type="submission" date="2020-08" db="EMBL/GenBank/DDBJ databases">
        <title>Genome public.</title>
        <authorList>
            <person name="Liu C."/>
            <person name="Sun Q."/>
        </authorList>
    </citation>
    <scope>NUCLEOTIDE SEQUENCE [LARGE SCALE GENOMIC DNA]</scope>
    <source>
        <strain evidence="2 3">BX10</strain>
    </source>
</reference>
<dbReference type="InterPro" id="IPR050855">
    <property type="entry name" value="NDM-1-like"/>
</dbReference>
<dbReference type="Proteomes" id="UP000647491">
    <property type="component" value="Unassembled WGS sequence"/>
</dbReference>
<dbReference type="PANTHER" id="PTHR42951">
    <property type="entry name" value="METALLO-BETA-LACTAMASE DOMAIN-CONTAINING"/>
    <property type="match status" value="1"/>
</dbReference>
<dbReference type="RefSeq" id="WP_262427466.1">
    <property type="nucleotide sequence ID" value="NZ_JACRTJ010000016.1"/>
</dbReference>
<comment type="caution">
    <text evidence="2">The sequence shown here is derived from an EMBL/GenBank/DDBJ whole genome shotgun (WGS) entry which is preliminary data.</text>
</comment>
<dbReference type="SMART" id="SM00849">
    <property type="entry name" value="Lactamase_B"/>
    <property type="match status" value="1"/>
</dbReference>